<dbReference type="EMBL" id="LFYR01001739">
    <property type="protein sequence ID" value="KMZ59679.1"/>
    <property type="molecule type" value="Genomic_DNA"/>
</dbReference>
<dbReference type="PANTHER" id="PTHR31681:SF12">
    <property type="entry name" value="C2H2-LIKE ZINC FINGER PROTEIN"/>
    <property type="match status" value="1"/>
</dbReference>
<dbReference type="AlphaFoldDB" id="A0A0K9NSE1"/>
<dbReference type="Proteomes" id="UP000036987">
    <property type="component" value="Unassembled WGS sequence"/>
</dbReference>
<evidence type="ECO:0000313" key="3">
    <source>
        <dbReference type="Proteomes" id="UP000036987"/>
    </source>
</evidence>
<dbReference type="OrthoDB" id="9514740at2759"/>
<dbReference type="PANTHER" id="PTHR31681">
    <property type="entry name" value="C2H2-LIKE ZINC FINGER PROTEIN"/>
    <property type="match status" value="1"/>
</dbReference>
<name>A0A0K9NSE1_ZOSMR</name>
<evidence type="ECO:0000256" key="1">
    <source>
        <dbReference type="SAM" id="MobiDB-lite"/>
    </source>
</evidence>
<comment type="caution">
    <text evidence="2">The sequence shown here is derived from an EMBL/GenBank/DDBJ whole genome shotgun (WGS) entry which is preliminary data.</text>
</comment>
<sequence>MEETRREKKTATTNRYSLQRFGGRIAFFFSSSSHRREDDPRMSRKRRWRGRRMWVRFGCSVFLLCNSRDSCRVVGKQKPRISSPSTGKIDADNDTSLFSSTSVSSLTSAGGGSTSSLDGSFRRNTVKQLVDSERLVTELGCDDPARNIVERIFRPGWPSCKIERVLKINNTHEKITEFEDYRDCIKTKSGGSSATNSKYPRCAVDGNEVLRFHSTVFTTVCSIIGGNTRLCCGSSGVPECGVCGVIRDGFKVDADGRIRTLSSGGQSSNLAIKDEKKAMLVCRVIAGLPEYDSLASSSSDELFLFNPKAVLACFLVIYN</sequence>
<evidence type="ECO:0000313" key="2">
    <source>
        <dbReference type="EMBL" id="KMZ59679.1"/>
    </source>
</evidence>
<keyword evidence="3" id="KW-1185">Reference proteome</keyword>
<dbReference type="SUPFAM" id="SSF56399">
    <property type="entry name" value="ADP-ribosylation"/>
    <property type="match status" value="1"/>
</dbReference>
<feature type="region of interest" description="Disordered" evidence="1">
    <location>
        <begin position="75"/>
        <end position="94"/>
    </location>
</feature>
<organism evidence="2 3">
    <name type="scientific">Zostera marina</name>
    <name type="common">Eelgrass</name>
    <dbReference type="NCBI Taxonomy" id="29655"/>
    <lineage>
        <taxon>Eukaryota</taxon>
        <taxon>Viridiplantae</taxon>
        <taxon>Streptophyta</taxon>
        <taxon>Embryophyta</taxon>
        <taxon>Tracheophyta</taxon>
        <taxon>Spermatophyta</taxon>
        <taxon>Magnoliopsida</taxon>
        <taxon>Liliopsida</taxon>
        <taxon>Zosteraceae</taxon>
        <taxon>Zostera</taxon>
    </lineage>
</organism>
<proteinExistence type="predicted"/>
<dbReference type="Gene3D" id="3.90.228.10">
    <property type="match status" value="1"/>
</dbReference>
<accession>A0A0K9NSE1</accession>
<protein>
    <submittedName>
        <fullName evidence="2">Uncharacterized protein</fullName>
    </submittedName>
</protein>
<gene>
    <name evidence="2" type="ORF">ZOSMA_65G00090</name>
</gene>
<dbReference type="STRING" id="29655.A0A0K9NSE1"/>
<reference evidence="3" key="1">
    <citation type="journal article" date="2016" name="Nature">
        <title>The genome of the seagrass Zostera marina reveals angiosperm adaptation to the sea.</title>
        <authorList>
            <person name="Olsen J.L."/>
            <person name="Rouze P."/>
            <person name="Verhelst B."/>
            <person name="Lin Y.-C."/>
            <person name="Bayer T."/>
            <person name="Collen J."/>
            <person name="Dattolo E."/>
            <person name="De Paoli E."/>
            <person name="Dittami S."/>
            <person name="Maumus F."/>
            <person name="Michel G."/>
            <person name="Kersting A."/>
            <person name="Lauritano C."/>
            <person name="Lohaus R."/>
            <person name="Toepel M."/>
            <person name="Tonon T."/>
            <person name="Vanneste K."/>
            <person name="Amirebrahimi M."/>
            <person name="Brakel J."/>
            <person name="Bostroem C."/>
            <person name="Chovatia M."/>
            <person name="Grimwood J."/>
            <person name="Jenkins J.W."/>
            <person name="Jueterbock A."/>
            <person name="Mraz A."/>
            <person name="Stam W.T."/>
            <person name="Tice H."/>
            <person name="Bornberg-Bauer E."/>
            <person name="Green P.J."/>
            <person name="Pearson G.A."/>
            <person name="Procaccini G."/>
            <person name="Duarte C.M."/>
            <person name="Schmutz J."/>
            <person name="Reusch T.B.H."/>
            <person name="Van de Peer Y."/>
        </authorList>
    </citation>
    <scope>NUCLEOTIDE SEQUENCE [LARGE SCALE GENOMIC DNA]</scope>
    <source>
        <strain evidence="3">cv. Finnish</strain>
    </source>
</reference>